<protein>
    <submittedName>
        <fullName evidence="1">Uncharacterized protein</fullName>
    </submittedName>
</protein>
<sequence length="50" mass="5239">MSTVLPVLCGTARLLSPVRQHACSVRPGTSGQVNLFCASLVNQAAEKKQA</sequence>
<dbReference type="AlphaFoldDB" id="A0A0E9XJT7"/>
<reference evidence="1" key="2">
    <citation type="journal article" date="2015" name="Fish Shellfish Immunol.">
        <title>Early steps in the European eel (Anguilla anguilla)-Vibrio vulnificus interaction in the gills: Role of the RtxA13 toxin.</title>
        <authorList>
            <person name="Callol A."/>
            <person name="Pajuelo D."/>
            <person name="Ebbesson L."/>
            <person name="Teles M."/>
            <person name="MacKenzie S."/>
            <person name="Amaro C."/>
        </authorList>
    </citation>
    <scope>NUCLEOTIDE SEQUENCE</scope>
</reference>
<evidence type="ECO:0000313" key="1">
    <source>
        <dbReference type="EMBL" id="JAI02988.1"/>
    </source>
</evidence>
<proteinExistence type="predicted"/>
<reference evidence="1" key="1">
    <citation type="submission" date="2014-11" db="EMBL/GenBank/DDBJ databases">
        <authorList>
            <person name="Amaro Gonzalez C."/>
        </authorList>
    </citation>
    <scope>NUCLEOTIDE SEQUENCE</scope>
</reference>
<name>A0A0E9XJT7_ANGAN</name>
<organism evidence="1">
    <name type="scientific">Anguilla anguilla</name>
    <name type="common">European freshwater eel</name>
    <name type="synonym">Muraena anguilla</name>
    <dbReference type="NCBI Taxonomy" id="7936"/>
    <lineage>
        <taxon>Eukaryota</taxon>
        <taxon>Metazoa</taxon>
        <taxon>Chordata</taxon>
        <taxon>Craniata</taxon>
        <taxon>Vertebrata</taxon>
        <taxon>Euteleostomi</taxon>
        <taxon>Actinopterygii</taxon>
        <taxon>Neopterygii</taxon>
        <taxon>Teleostei</taxon>
        <taxon>Anguilliformes</taxon>
        <taxon>Anguillidae</taxon>
        <taxon>Anguilla</taxon>
    </lineage>
</organism>
<accession>A0A0E9XJT7</accession>
<dbReference type="EMBL" id="GBXM01005590">
    <property type="protein sequence ID" value="JAI02988.1"/>
    <property type="molecule type" value="Transcribed_RNA"/>
</dbReference>